<evidence type="ECO:0000259" key="5">
    <source>
        <dbReference type="Pfam" id="PF25989"/>
    </source>
</evidence>
<organism evidence="6 7">
    <name type="scientific">Clostridium grantii DSM 8605</name>
    <dbReference type="NCBI Taxonomy" id="1121316"/>
    <lineage>
        <taxon>Bacteria</taxon>
        <taxon>Bacillati</taxon>
        <taxon>Bacillota</taxon>
        <taxon>Clostridia</taxon>
        <taxon>Eubacteriales</taxon>
        <taxon>Clostridiaceae</taxon>
        <taxon>Clostridium</taxon>
    </lineage>
</organism>
<dbReference type="GO" id="GO:0030313">
    <property type="term" value="C:cell envelope"/>
    <property type="evidence" value="ECO:0007669"/>
    <property type="project" value="UniProtKB-SubCell"/>
</dbReference>
<dbReference type="Gene3D" id="2.40.30.170">
    <property type="match status" value="1"/>
</dbReference>
<evidence type="ECO:0000256" key="3">
    <source>
        <dbReference type="SAM" id="Coils"/>
    </source>
</evidence>
<keyword evidence="4" id="KW-0812">Transmembrane</keyword>
<dbReference type="AlphaFoldDB" id="A0A1M5WLT0"/>
<reference evidence="6 7" key="1">
    <citation type="submission" date="2016-11" db="EMBL/GenBank/DDBJ databases">
        <authorList>
            <person name="Jaros S."/>
            <person name="Januszkiewicz K."/>
            <person name="Wedrychowicz H."/>
        </authorList>
    </citation>
    <scope>NUCLEOTIDE SEQUENCE [LARGE SCALE GENOMIC DNA]</scope>
    <source>
        <strain evidence="6 7">DSM 8605</strain>
    </source>
</reference>
<dbReference type="Proteomes" id="UP000184447">
    <property type="component" value="Unassembled WGS sequence"/>
</dbReference>
<comment type="subcellular location">
    <subcellularLocation>
        <location evidence="1">Cell envelope</location>
    </subcellularLocation>
</comment>
<evidence type="ECO:0000313" key="7">
    <source>
        <dbReference type="Proteomes" id="UP000184447"/>
    </source>
</evidence>
<sequence length="472" mass="51734">MKDKEIITKKEENLTQEINSNNIQSKGLNKKRNKKVARRIVCAVIILVVLGAIVINNKANTEDGSIILVKSSKAEVSDINSYLSTTADIQSNYSKTYYPPVNGKVIEISVKVGDEVKAGQVLIKYDMDDLESTVALNQIQYDNAVLAKQDLVDQNKDAQAKVDDYNTDIEDIKRQIKNLNLEIEELGNTNEDHSKDAMITAKDQQITGLETSQDSLEKQRDAIYFVSDSKLKQADNSISSAKINLDSAKERRDTSESSIIAEQDGVVTSLYSVVGAQDNVSKAAVEVMDTKDLKAIVYVNKYEADSVKIGDKAIILSGSNEYEGEVSFVAPNAEKTQGATGSTASLKVEVKILNGDENLKINFESDIDILTASTQAVVTVPVEAIKTDKDGRNYLYVIENNKAVEKDITLGIQSDTTAEIVAGVLDKEEVILNPSSEIIDGTMVSTDETVKKGSFFSNMRKSRNSETENTTN</sequence>
<protein>
    <submittedName>
        <fullName evidence="6">HlyD family secretion protein</fullName>
    </submittedName>
</protein>
<dbReference type="PANTHER" id="PTHR32347">
    <property type="entry name" value="EFFLUX SYSTEM COMPONENT YKNX-RELATED"/>
    <property type="match status" value="1"/>
</dbReference>
<evidence type="ECO:0000256" key="1">
    <source>
        <dbReference type="ARBA" id="ARBA00004196"/>
    </source>
</evidence>
<dbReference type="Gene3D" id="2.40.420.20">
    <property type="match status" value="1"/>
</dbReference>
<dbReference type="PANTHER" id="PTHR32347:SF14">
    <property type="entry name" value="EFFLUX SYSTEM COMPONENT YKNX-RELATED"/>
    <property type="match status" value="1"/>
</dbReference>
<dbReference type="InterPro" id="IPR058637">
    <property type="entry name" value="YknX-like_C"/>
</dbReference>
<dbReference type="OrthoDB" id="11589at2"/>
<proteinExistence type="predicted"/>
<keyword evidence="2 3" id="KW-0175">Coiled coil</keyword>
<dbReference type="STRING" id="1121316.SAMN02745207_02989"/>
<accession>A0A1M5WLT0</accession>
<keyword evidence="7" id="KW-1185">Reference proteome</keyword>
<dbReference type="EMBL" id="FQXM01000018">
    <property type="protein sequence ID" value="SHH88418.1"/>
    <property type="molecule type" value="Genomic_DNA"/>
</dbReference>
<evidence type="ECO:0000313" key="6">
    <source>
        <dbReference type="EMBL" id="SHH88418.1"/>
    </source>
</evidence>
<name>A0A1M5WLT0_9CLOT</name>
<feature type="domain" description="YknX-like C-terminal permuted SH3-like" evidence="5">
    <location>
        <begin position="377"/>
        <end position="445"/>
    </location>
</feature>
<evidence type="ECO:0000256" key="4">
    <source>
        <dbReference type="SAM" id="Phobius"/>
    </source>
</evidence>
<gene>
    <name evidence="6" type="ORF">SAMN02745207_02989</name>
</gene>
<feature type="transmembrane region" description="Helical" evidence="4">
    <location>
        <begin position="36"/>
        <end position="55"/>
    </location>
</feature>
<dbReference type="Pfam" id="PF25989">
    <property type="entry name" value="YknX_C"/>
    <property type="match status" value="1"/>
</dbReference>
<keyword evidence="4" id="KW-1133">Transmembrane helix</keyword>
<dbReference type="RefSeq" id="WP_073339233.1">
    <property type="nucleotide sequence ID" value="NZ_FQXM01000018.1"/>
</dbReference>
<keyword evidence="4" id="KW-0472">Membrane</keyword>
<dbReference type="Gene3D" id="2.40.50.100">
    <property type="match status" value="1"/>
</dbReference>
<evidence type="ECO:0000256" key="2">
    <source>
        <dbReference type="ARBA" id="ARBA00023054"/>
    </source>
</evidence>
<dbReference type="InterPro" id="IPR050465">
    <property type="entry name" value="UPF0194_transport"/>
</dbReference>
<feature type="coiled-coil region" evidence="3">
    <location>
        <begin position="148"/>
        <end position="196"/>
    </location>
</feature>